<gene>
    <name evidence="6" type="ORF">FHR90_000223</name>
</gene>
<keyword evidence="7" id="KW-1185">Reference proteome</keyword>
<keyword evidence="4" id="KW-0274">FAD</keyword>
<keyword evidence="3" id="KW-0285">Flavoprotein</keyword>
<dbReference type="InterPro" id="IPR002938">
    <property type="entry name" value="FAD-bd"/>
</dbReference>
<proteinExistence type="inferred from homology"/>
<comment type="caution">
    <text evidence="6">The sequence shown here is derived from an EMBL/GenBank/DDBJ whole genome shotgun (WGS) entry which is preliminary data.</text>
</comment>
<organism evidence="6 7">
    <name type="scientific">Endobacter medicaginis</name>
    <dbReference type="NCBI Taxonomy" id="1181271"/>
    <lineage>
        <taxon>Bacteria</taxon>
        <taxon>Pseudomonadati</taxon>
        <taxon>Pseudomonadota</taxon>
        <taxon>Alphaproteobacteria</taxon>
        <taxon>Acetobacterales</taxon>
        <taxon>Acetobacteraceae</taxon>
        <taxon>Endobacter</taxon>
    </lineage>
</organism>
<evidence type="ECO:0000259" key="5">
    <source>
        <dbReference type="Pfam" id="PF01494"/>
    </source>
</evidence>
<dbReference type="Pfam" id="PF01494">
    <property type="entry name" value="FAD_binding_3"/>
    <property type="match status" value="1"/>
</dbReference>
<dbReference type="RefSeq" id="WP_183274608.1">
    <property type="nucleotide sequence ID" value="NZ_JACHXV010000001.1"/>
</dbReference>
<dbReference type="SUPFAM" id="SSF51905">
    <property type="entry name" value="FAD/NAD(P)-binding domain"/>
    <property type="match status" value="1"/>
</dbReference>
<dbReference type="Proteomes" id="UP000557688">
    <property type="component" value="Unassembled WGS sequence"/>
</dbReference>
<evidence type="ECO:0000313" key="6">
    <source>
        <dbReference type="EMBL" id="MBB3172417.1"/>
    </source>
</evidence>
<dbReference type="AlphaFoldDB" id="A0A839URM7"/>
<dbReference type="Gene3D" id="3.40.30.120">
    <property type="match status" value="1"/>
</dbReference>
<dbReference type="InterPro" id="IPR050641">
    <property type="entry name" value="RIFMO-like"/>
</dbReference>
<dbReference type="SUPFAM" id="SSF52833">
    <property type="entry name" value="Thioredoxin-like"/>
    <property type="match status" value="1"/>
</dbReference>
<dbReference type="InterPro" id="IPR036188">
    <property type="entry name" value="FAD/NAD-bd_sf"/>
</dbReference>
<evidence type="ECO:0000256" key="3">
    <source>
        <dbReference type="ARBA" id="ARBA00022630"/>
    </source>
</evidence>
<dbReference type="PANTHER" id="PTHR43004">
    <property type="entry name" value="TRK SYSTEM POTASSIUM UPTAKE PROTEIN"/>
    <property type="match status" value="1"/>
</dbReference>
<protein>
    <submittedName>
        <fullName evidence="6">2-polyprenyl-6-methoxyphenol hydroxylase-like FAD-dependent oxidoreductase</fullName>
    </submittedName>
</protein>
<feature type="domain" description="FAD-binding" evidence="5">
    <location>
        <begin position="5"/>
        <end position="347"/>
    </location>
</feature>
<comment type="similarity">
    <text evidence="2">Belongs to the PheA/TfdB FAD monooxygenase family.</text>
</comment>
<evidence type="ECO:0000256" key="1">
    <source>
        <dbReference type="ARBA" id="ARBA00001974"/>
    </source>
</evidence>
<evidence type="ECO:0000256" key="4">
    <source>
        <dbReference type="ARBA" id="ARBA00022827"/>
    </source>
</evidence>
<dbReference type="GO" id="GO:0071949">
    <property type="term" value="F:FAD binding"/>
    <property type="evidence" value="ECO:0007669"/>
    <property type="project" value="InterPro"/>
</dbReference>
<dbReference type="Gene3D" id="3.50.50.60">
    <property type="entry name" value="FAD/NAD(P)-binding domain"/>
    <property type="match status" value="1"/>
</dbReference>
<dbReference type="PRINTS" id="PR00420">
    <property type="entry name" value="RNGMNOXGNASE"/>
</dbReference>
<comment type="cofactor">
    <cofactor evidence="1">
        <name>FAD</name>
        <dbReference type="ChEBI" id="CHEBI:57692"/>
    </cofactor>
</comment>
<dbReference type="Gene3D" id="3.30.70.2450">
    <property type="match status" value="1"/>
</dbReference>
<evidence type="ECO:0000313" key="7">
    <source>
        <dbReference type="Proteomes" id="UP000557688"/>
    </source>
</evidence>
<name>A0A839URM7_9PROT</name>
<dbReference type="GO" id="GO:0016709">
    <property type="term" value="F:oxidoreductase activity, acting on paired donors, with incorporation or reduction of molecular oxygen, NAD(P)H as one donor, and incorporation of one atom of oxygen"/>
    <property type="evidence" value="ECO:0007669"/>
    <property type="project" value="UniProtKB-ARBA"/>
</dbReference>
<dbReference type="Pfam" id="PF21274">
    <property type="entry name" value="Rng_hyd_C"/>
    <property type="match status" value="1"/>
</dbReference>
<accession>A0A839URM7</accession>
<evidence type="ECO:0000256" key="2">
    <source>
        <dbReference type="ARBA" id="ARBA00007801"/>
    </source>
</evidence>
<dbReference type="PANTHER" id="PTHR43004:SF19">
    <property type="entry name" value="BINDING MONOOXYGENASE, PUTATIVE (JCVI)-RELATED"/>
    <property type="match status" value="1"/>
</dbReference>
<dbReference type="EMBL" id="JACHXV010000001">
    <property type="protein sequence ID" value="MBB3172417.1"/>
    <property type="molecule type" value="Genomic_DNA"/>
</dbReference>
<reference evidence="6 7" key="1">
    <citation type="submission" date="2020-08" db="EMBL/GenBank/DDBJ databases">
        <title>Genomic Encyclopedia of Type Strains, Phase III (KMG-III): the genomes of soil and plant-associated and newly described type strains.</title>
        <authorList>
            <person name="Whitman W."/>
        </authorList>
    </citation>
    <scope>NUCLEOTIDE SEQUENCE [LARGE SCALE GENOMIC DNA]</scope>
    <source>
        <strain evidence="6 7">CECT 8088</strain>
    </source>
</reference>
<sequence length="528" mass="56005">MSDPILIVGAGPTGLTAALELSRFGVPVRLVDQAEGPATTSRALGIQARTMELLEQRGLVDEILRLGNPAGFGSIYGDGKRLVRIDFSTVRSRYAYLMNLSQAETERILREAVAAAGVAIEWRTRLVGIAQDSLSHDADKVTATLERPDGTLELAHAPWLISGEGAHSLVRTTLGMSFAGETNPRHYMLGDVRVDGDLAATDFHIFGSAEGFMALFPLAPGHFRLIADNPPKRDDGDGGHEGAPDLAEIQQIYDQRSAIPARFHDMSWSSWFRINSRMVDRLAVGRMFVGGDAAHIHAPAGAQGMNTGMQDMINLCWKLALVERGQASVGLLDSYGAERLPVIRGVLGKTETITSLIGTEAPVGRMIIDHVAPLIGGLRAVQSNTANHMAQIEYGYGHSALSENHGAKGSVSAGDRVPELTVRVPGAGGAVSRLLPLLDPSGFTLLVAQDGDDATIDPALASALGGVALRVVALAAASGEEDAYRHVLGGRGCVFLIRPDGYVALAASARAAPDALRGWFDRWLRPGG</sequence>
<dbReference type="InterPro" id="IPR036249">
    <property type="entry name" value="Thioredoxin-like_sf"/>
</dbReference>